<accession>A0A1F6W4C2</accession>
<keyword evidence="9 14" id="KW-0133">Cell shape</keyword>
<evidence type="ECO:0000313" key="19">
    <source>
        <dbReference type="EMBL" id="OGI76759.1"/>
    </source>
</evidence>
<reference evidence="19 20" key="1">
    <citation type="journal article" date="2016" name="Nat. Commun.">
        <title>Thousands of microbial genomes shed light on interconnected biogeochemical processes in an aquifer system.</title>
        <authorList>
            <person name="Anantharaman K."/>
            <person name="Brown C.T."/>
            <person name="Hug L.A."/>
            <person name="Sharon I."/>
            <person name="Castelle C.J."/>
            <person name="Probst A.J."/>
            <person name="Thomas B.C."/>
            <person name="Singh A."/>
            <person name="Wilkins M.J."/>
            <person name="Karaoz U."/>
            <person name="Brodie E.L."/>
            <person name="Williams K.H."/>
            <person name="Hubbard S.S."/>
            <person name="Banfield J.F."/>
        </authorList>
    </citation>
    <scope>NUCLEOTIDE SEQUENCE [LARGE SCALE GENOMIC DNA]</scope>
</reference>
<evidence type="ECO:0000256" key="10">
    <source>
        <dbReference type="ARBA" id="ARBA00022984"/>
    </source>
</evidence>
<evidence type="ECO:0000256" key="9">
    <source>
        <dbReference type="ARBA" id="ARBA00022960"/>
    </source>
</evidence>
<dbReference type="Gene3D" id="3.90.190.20">
    <property type="entry name" value="Mur ligase, C-terminal domain"/>
    <property type="match status" value="1"/>
</dbReference>
<name>A0A1F6W4C2_9BACT</name>
<keyword evidence="15" id="KW-0472">Membrane</keyword>
<dbReference type="HAMAP" id="MF_00046">
    <property type="entry name" value="MurC"/>
    <property type="match status" value="1"/>
</dbReference>
<keyword evidence="12 14" id="KW-0961">Cell wall biogenesis/degradation</keyword>
<keyword evidence="15" id="KW-0812">Transmembrane</keyword>
<evidence type="ECO:0000256" key="7">
    <source>
        <dbReference type="ARBA" id="ARBA00022741"/>
    </source>
</evidence>
<evidence type="ECO:0000256" key="12">
    <source>
        <dbReference type="ARBA" id="ARBA00023316"/>
    </source>
</evidence>
<evidence type="ECO:0000313" key="20">
    <source>
        <dbReference type="Proteomes" id="UP000178374"/>
    </source>
</evidence>
<dbReference type="Pfam" id="PF08245">
    <property type="entry name" value="Mur_ligase_M"/>
    <property type="match status" value="1"/>
</dbReference>
<evidence type="ECO:0000256" key="11">
    <source>
        <dbReference type="ARBA" id="ARBA00023306"/>
    </source>
</evidence>
<dbReference type="InterPro" id="IPR050061">
    <property type="entry name" value="MurCDEF_pg_biosynth"/>
</dbReference>
<dbReference type="GO" id="GO:0008360">
    <property type="term" value="P:regulation of cell shape"/>
    <property type="evidence" value="ECO:0007669"/>
    <property type="project" value="UniProtKB-KW"/>
</dbReference>
<protein>
    <recommendedName>
        <fullName evidence="3 14">UDP-N-acetylmuramate--L-alanine ligase</fullName>
        <ecNumber evidence="3 14">6.3.2.8</ecNumber>
    </recommendedName>
    <alternativeName>
        <fullName evidence="14">UDP-N-acetylmuramoyl-L-alanine synthetase</fullName>
    </alternativeName>
</protein>
<dbReference type="Proteomes" id="UP000178374">
    <property type="component" value="Unassembled WGS sequence"/>
</dbReference>
<evidence type="ECO:0000259" key="16">
    <source>
        <dbReference type="Pfam" id="PF01225"/>
    </source>
</evidence>
<dbReference type="Gene3D" id="3.40.1190.10">
    <property type="entry name" value="Mur-like, catalytic domain"/>
    <property type="match status" value="2"/>
</dbReference>
<dbReference type="AlphaFoldDB" id="A0A1F6W4C2"/>
<evidence type="ECO:0000256" key="3">
    <source>
        <dbReference type="ARBA" id="ARBA00012211"/>
    </source>
</evidence>
<comment type="function">
    <text evidence="14">Cell wall formation.</text>
</comment>
<dbReference type="Pfam" id="PF02875">
    <property type="entry name" value="Mur_ligase_C"/>
    <property type="match status" value="1"/>
</dbReference>
<gene>
    <name evidence="14" type="primary">murC</name>
    <name evidence="19" type="ORF">A3B85_02450</name>
</gene>
<dbReference type="SUPFAM" id="SSF53623">
    <property type="entry name" value="MurD-like peptide ligases, catalytic domain"/>
    <property type="match status" value="1"/>
</dbReference>
<evidence type="ECO:0000256" key="1">
    <source>
        <dbReference type="ARBA" id="ARBA00004496"/>
    </source>
</evidence>
<evidence type="ECO:0000256" key="4">
    <source>
        <dbReference type="ARBA" id="ARBA00022490"/>
    </source>
</evidence>
<evidence type="ECO:0000256" key="5">
    <source>
        <dbReference type="ARBA" id="ARBA00022598"/>
    </source>
</evidence>
<dbReference type="InterPro" id="IPR036565">
    <property type="entry name" value="Mur-like_cat_sf"/>
</dbReference>
<keyword evidence="4 14" id="KW-0963">Cytoplasm</keyword>
<sequence>MNIDLSKIKKVFFLGIGGIGVSAIARMMLLQGKSVFGSDILESIIVEDLRNLGAEIKLGQAIELIPKDIDLVIYSIAIPKYDPEFFKKLQNSGIQILSYPQMLGVVTANKYTIAVSGTHGKTTTTAMIAKILIDAGRDPSVVVGSLLKDYKSNFIAGESEFFVVEACEYERSFLNLKPKILVITNIEADHLDYYKNLADIQNAFDELISQSENAISASPIDSRSKDYIKYLEKIPKLSVPGLHNRMNAAAAFAVANLLGIKNETIQKSLAEFSGTWRRLEKKGKTKEGTIIYDDYAHHPTEIKASIEALRELYPAPKNKIIILFQPHLYSRTKALFDDFAKSFKGADRVMLLPIYFAREAKDESVSNEKLAKAITLAGDNAQAFPDFKSAEKAVISLNLGSKDIFVTMGAGEAYKVADNVFKMI</sequence>
<dbReference type="Gene3D" id="3.40.50.720">
    <property type="entry name" value="NAD(P)-binding Rossmann-like Domain"/>
    <property type="match status" value="1"/>
</dbReference>
<dbReference type="UniPathway" id="UPA00219"/>
<keyword evidence="11 14" id="KW-0131">Cell cycle</keyword>
<dbReference type="InterPro" id="IPR005758">
    <property type="entry name" value="UDP-N-AcMur_Ala_ligase_MurC"/>
</dbReference>
<comment type="subcellular location">
    <subcellularLocation>
        <location evidence="1 14">Cytoplasm</location>
    </subcellularLocation>
</comment>
<evidence type="ECO:0000259" key="18">
    <source>
        <dbReference type="Pfam" id="PF08245"/>
    </source>
</evidence>
<keyword evidence="6 14" id="KW-0132">Cell division</keyword>
<evidence type="ECO:0000256" key="6">
    <source>
        <dbReference type="ARBA" id="ARBA00022618"/>
    </source>
</evidence>
<dbReference type="GO" id="GO:0051301">
    <property type="term" value="P:cell division"/>
    <property type="evidence" value="ECO:0007669"/>
    <property type="project" value="UniProtKB-KW"/>
</dbReference>
<feature type="binding site" evidence="14">
    <location>
        <begin position="117"/>
        <end position="123"/>
    </location>
    <ligand>
        <name>ATP</name>
        <dbReference type="ChEBI" id="CHEBI:30616"/>
    </ligand>
</feature>
<evidence type="ECO:0000256" key="15">
    <source>
        <dbReference type="SAM" id="Phobius"/>
    </source>
</evidence>
<evidence type="ECO:0000256" key="2">
    <source>
        <dbReference type="ARBA" id="ARBA00004752"/>
    </source>
</evidence>
<keyword evidence="5 14" id="KW-0436">Ligase</keyword>
<dbReference type="GO" id="GO:0005524">
    <property type="term" value="F:ATP binding"/>
    <property type="evidence" value="ECO:0007669"/>
    <property type="project" value="UniProtKB-UniRule"/>
</dbReference>
<dbReference type="InterPro" id="IPR004101">
    <property type="entry name" value="Mur_ligase_C"/>
</dbReference>
<dbReference type="PANTHER" id="PTHR43445">
    <property type="entry name" value="UDP-N-ACETYLMURAMATE--L-ALANINE LIGASE-RELATED"/>
    <property type="match status" value="1"/>
</dbReference>
<dbReference type="InterPro" id="IPR000713">
    <property type="entry name" value="Mur_ligase_N"/>
</dbReference>
<dbReference type="PANTHER" id="PTHR43445:SF3">
    <property type="entry name" value="UDP-N-ACETYLMURAMATE--L-ALANINE LIGASE"/>
    <property type="match status" value="1"/>
</dbReference>
<dbReference type="STRING" id="1801750.A3B85_02450"/>
<dbReference type="GO" id="GO:0008763">
    <property type="term" value="F:UDP-N-acetylmuramate-L-alanine ligase activity"/>
    <property type="evidence" value="ECO:0007669"/>
    <property type="project" value="UniProtKB-UniRule"/>
</dbReference>
<feature type="transmembrane region" description="Helical" evidence="15">
    <location>
        <begin position="12"/>
        <end position="30"/>
    </location>
</feature>
<dbReference type="GO" id="GO:0071555">
    <property type="term" value="P:cell wall organization"/>
    <property type="evidence" value="ECO:0007669"/>
    <property type="project" value="UniProtKB-KW"/>
</dbReference>
<comment type="caution">
    <text evidence="19">The sequence shown here is derived from an EMBL/GenBank/DDBJ whole genome shotgun (WGS) entry which is preliminary data.</text>
</comment>
<proteinExistence type="inferred from homology"/>
<dbReference type="GO" id="GO:0005737">
    <property type="term" value="C:cytoplasm"/>
    <property type="evidence" value="ECO:0007669"/>
    <property type="project" value="UniProtKB-SubCell"/>
</dbReference>
<dbReference type="EMBL" id="MFUA01000019">
    <property type="protein sequence ID" value="OGI76759.1"/>
    <property type="molecule type" value="Genomic_DNA"/>
</dbReference>
<dbReference type="InterPro" id="IPR013221">
    <property type="entry name" value="Mur_ligase_cen"/>
</dbReference>
<dbReference type="SUPFAM" id="SSF53244">
    <property type="entry name" value="MurD-like peptide ligases, peptide-binding domain"/>
    <property type="match status" value="1"/>
</dbReference>
<evidence type="ECO:0000256" key="13">
    <source>
        <dbReference type="ARBA" id="ARBA00047833"/>
    </source>
</evidence>
<keyword evidence="8 14" id="KW-0067">ATP-binding</keyword>
<dbReference type="Pfam" id="PF01225">
    <property type="entry name" value="Mur_ligase"/>
    <property type="match status" value="1"/>
</dbReference>
<comment type="catalytic activity">
    <reaction evidence="13 14">
        <text>UDP-N-acetyl-alpha-D-muramate + L-alanine + ATP = UDP-N-acetyl-alpha-D-muramoyl-L-alanine + ADP + phosphate + H(+)</text>
        <dbReference type="Rhea" id="RHEA:23372"/>
        <dbReference type="ChEBI" id="CHEBI:15378"/>
        <dbReference type="ChEBI" id="CHEBI:30616"/>
        <dbReference type="ChEBI" id="CHEBI:43474"/>
        <dbReference type="ChEBI" id="CHEBI:57972"/>
        <dbReference type="ChEBI" id="CHEBI:70757"/>
        <dbReference type="ChEBI" id="CHEBI:83898"/>
        <dbReference type="ChEBI" id="CHEBI:456216"/>
        <dbReference type="EC" id="6.3.2.8"/>
    </reaction>
</comment>
<evidence type="ECO:0000256" key="8">
    <source>
        <dbReference type="ARBA" id="ARBA00022840"/>
    </source>
</evidence>
<comment type="pathway">
    <text evidence="2 14">Cell wall biogenesis; peptidoglycan biosynthesis.</text>
</comment>
<keyword evidence="10 14" id="KW-0573">Peptidoglycan synthesis</keyword>
<dbReference type="InterPro" id="IPR036615">
    <property type="entry name" value="Mur_ligase_C_dom_sf"/>
</dbReference>
<feature type="domain" description="Mur ligase C-terminal" evidence="17">
    <location>
        <begin position="277"/>
        <end position="411"/>
    </location>
</feature>
<keyword evidence="15" id="KW-1133">Transmembrane helix</keyword>
<dbReference type="GO" id="GO:0009252">
    <property type="term" value="P:peptidoglycan biosynthetic process"/>
    <property type="evidence" value="ECO:0007669"/>
    <property type="project" value="UniProtKB-UniRule"/>
</dbReference>
<evidence type="ECO:0000256" key="14">
    <source>
        <dbReference type="HAMAP-Rule" id="MF_00046"/>
    </source>
</evidence>
<feature type="domain" description="Mur ligase central" evidence="18">
    <location>
        <begin position="115"/>
        <end position="229"/>
    </location>
</feature>
<dbReference type="SUPFAM" id="SSF51984">
    <property type="entry name" value="MurCD N-terminal domain"/>
    <property type="match status" value="1"/>
</dbReference>
<comment type="similarity">
    <text evidence="14">Belongs to the MurCDEF family.</text>
</comment>
<feature type="domain" description="Mur ligase N-terminal catalytic" evidence="16">
    <location>
        <begin position="12"/>
        <end position="111"/>
    </location>
</feature>
<dbReference type="EC" id="6.3.2.8" evidence="3 14"/>
<keyword evidence="7 14" id="KW-0547">Nucleotide-binding</keyword>
<organism evidence="19 20">
    <name type="scientific">Candidatus Nomurabacteria bacterium RIFCSPHIGHO2_02_FULL_37_13</name>
    <dbReference type="NCBI Taxonomy" id="1801750"/>
    <lineage>
        <taxon>Bacteria</taxon>
        <taxon>Candidatus Nomuraibacteriota</taxon>
    </lineage>
</organism>
<evidence type="ECO:0000259" key="17">
    <source>
        <dbReference type="Pfam" id="PF02875"/>
    </source>
</evidence>